<dbReference type="EMBL" id="HACG01038384">
    <property type="protein sequence ID" value="CEK85249.1"/>
    <property type="molecule type" value="Transcribed_RNA"/>
</dbReference>
<evidence type="ECO:0000313" key="2">
    <source>
        <dbReference type="EMBL" id="CEK85250.1"/>
    </source>
</evidence>
<gene>
    <name evidence="3" type="primary">ORF147146</name>
    <name evidence="1" type="synonym">ORF147143</name>
    <name evidence="2" type="synonym">ORF147145</name>
</gene>
<proteinExistence type="predicted"/>
<accession>A0A0B7AYV6</accession>
<name>A0A0B7AYV6_9EUPU</name>
<evidence type="ECO:0000313" key="3">
    <source>
        <dbReference type="EMBL" id="CEK85251.1"/>
    </source>
</evidence>
<sequence>MTKLGIDLSGVQTPAYFSLERQSYIQVESKSVILKLLKVVAYLKSNKKS</sequence>
<reference evidence="3" key="1">
    <citation type="submission" date="2014-12" db="EMBL/GenBank/DDBJ databases">
        <title>Insight into the proteome of Arion vulgaris.</title>
        <authorList>
            <person name="Aradska J."/>
            <person name="Bulat T."/>
            <person name="Smidak R."/>
            <person name="Sarate P."/>
            <person name="Gangsoo J."/>
            <person name="Sialana F."/>
            <person name="Bilban M."/>
            <person name="Lubec G."/>
        </authorList>
    </citation>
    <scope>NUCLEOTIDE SEQUENCE</scope>
    <source>
        <tissue evidence="3">Skin</tissue>
    </source>
</reference>
<dbReference type="AlphaFoldDB" id="A0A0B7AYV6"/>
<dbReference type="EMBL" id="HACG01038386">
    <property type="protein sequence ID" value="CEK85251.1"/>
    <property type="molecule type" value="Transcribed_RNA"/>
</dbReference>
<protein>
    <submittedName>
        <fullName evidence="3">Uncharacterized protein</fullName>
    </submittedName>
</protein>
<evidence type="ECO:0000313" key="1">
    <source>
        <dbReference type="EMBL" id="CEK85249.1"/>
    </source>
</evidence>
<organism evidence="3">
    <name type="scientific">Arion vulgaris</name>
    <dbReference type="NCBI Taxonomy" id="1028688"/>
    <lineage>
        <taxon>Eukaryota</taxon>
        <taxon>Metazoa</taxon>
        <taxon>Spiralia</taxon>
        <taxon>Lophotrochozoa</taxon>
        <taxon>Mollusca</taxon>
        <taxon>Gastropoda</taxon>
        <taxon>Heterobranchia</taxon>
        <taxon>Euthyneura</taxon>
        <taxon>Panpulmonata</taxon>
        <taxon>Eupulmonata</taxon>
        <taxon>Stylommatophora</taxon>
        <taxon>Helicina</taxon>
        <taxon>Arionoidea</taxon>
        <taxon>Arionidae</taxon>
        <taxon>Arion</taxon>
    </lineage>
</organism>
<dbReference type="EMBL" id="HACG01038385">
    <property type="protein sequence ID" value="CEK85250.1"/>
    <property type="molecule type" value="Transcribed_RNA"/>
</dbReference>